<dbReference type="Pfam" id="PF00083">
    <property type="entry name" value="Sugar_tr"/>
    <property type="match status" value="1"/>
</dbReference>
<evidence type="ECO:0000256" key="6">
    <source>
        <dbReference type="ARBA" id="ARBA00023136"/>
    </source>
</evidence>
<dbReference type="InterPro" id="IPR005828">
    <property type="entry name" value="MFS_sugar_transport-like"/>
</dbReference>
<keyword evidence="6 8" id="KW-0472">Membrane</keyword>
<gene>
    <name evidence="9" type="primary">STP11</name>
    <name evidence="9" type="ORF">QJS10_CPB11g01020</name>
</gene>
<evidence type="ECO:0000256" key="1">
    <source>
        <dbReference type="ARBA" id="ARBA00004370"/>
    </source>
</evidence>
<dbReference type="PANTHER" id="PTHR23500:SF574">
    <property type="entry name" value="SUGAR TRANSPORT PROTEIN 1"/>
    <property type="match status" value="1"/>
</dbReference>
<evidence type="ECO:0000256" key="4">
    <source>
        <dbReference type="ARBA" id="ARBA00022692"/>
    </source>
</evidence>
<dbReference type="InterPro" id="IPR036259">
    <property type="entry name" value="MFS_trans_sf"/>
</dbReference>
<comment type="caution">
    <text evidence="9">The sequence shown here is derived from an EMBL/GenBank/DDBJ whole genome shotgun (WGS) entry which is preliminary data.</text>
</comment>
<evidence type="ECO:0000313" key="10">
    <source>
        <dbReference type="Proteomes" id="UP001180020"/>
    </source>
</evidence>
<feature type="region of interest" description="Disordered" evidence="7">
    <location>
        <begin position="52"/>
        <end position="71"/>
    </location>
</feature>
<dbReference type="PANTHER" id="PTHR23500">
    <property type="entry name" value="SOLUTE CARRIER FAMILY 2, FACILITATED GLUCOSE TRANSPORTER"/>
    <property type="match status" value="1"/>
</dbReference>
<dbReference type="GO" id="GO:0016020">
    <property type="term" value="C:membrane"/>
    <property type="evidence" value="ECO:0007669"/>
    <property type="project" value="UniProtKB-SubCell"/>
</dbReference>
<protein>
    <submittedName>
        <fullName evidence="9">Sugar transport protein 11</fullName>
    </submittedName>
</protein>
<evidence type="ECO:0000256" key="3">
    <source>
        <dbReference type="ARBA" id="ARBA00022448"/>
    </source>
</evidence>
<comment type="similarity">
    <text evidence="2">Belongs to the major facilitator superfamily. Sugar transporter (TC 2.A.1.1) family.</text>
</comment>
<evidence type="ECO:0000256" key="7">
    <source>
        <dbReference type="SAM" id="MobiDB-lite"/>
    </source>
</evidence>
<keyword evidence="5 8" id="KW-1133">Transmembrane helix</keyword>
<reference evidence="9" key="1">
    <citation type="journal article" date="2023" name="Nat. Commun.">
        <title>Diploid and tetraploid genomes of Acorus and the evolution of monocots.</title>
        <authorList>
            <person name="Ma L."/>
            <person name="Liu K.W."/>
            <person name="Li Z."/>
            <person name="Hsiao Y.Y."/>
            <person name="Qi Y."/>
            <person name="Fu T."/>
            <person name="Tang G.D."/>
            <person name="Zhang D."/>
            <person name="Sun W.H."/>
            <person name="Liu D.K."/>
            <person name="Li Y."/>
            <person name="Chen G.Z."/>
            <person name="Liu X.D."/>
            <person name="Liao X.Y."/>
            <person name="Jiang Y.T."/>
            <person name="Yu X."/>
            <person name="Hao Y."/>
            <person name="Huang J."/>
            <person name="Zhao X.W."/>
            <person name="Ke S."/>
            <person name="Chen Y.Y."/>
            <person name="Wu W.L."/>
            <person name="Hsu J.L."/>
            <person name="Lin Y.F."/>
            <person name="Huang M.D."/>
            <person name="Li C.Y."/>
            <person name="Huang L."/>
            <person name="Wang Z.W."/>
            <person name="Zhao X."/>
            <person name="Zhong W.Y."/>
            <person name="Peng D.H."/>
            <person name="Ahmad S."/>
            <person name="Lan S."/>
            <person name="Zhang J.S."/>
            <person name="Tsai W.C."/>
            <person name="Van de Peer Y."/>
            <person name="Liu Z.J."/>
        </authorList>
    </citation>
    <scope>NUCLEOTIDE SEQUENCE</scope>
    <source>
        <strain evidence="9">CP</strain>
    </source>
</reference>
<name>A0AAV9DU63_ACOCL</name>
<dbReference type="GO" id="GO:0015144">
    <property type="term" value="F:carbohydrate transmembrane transporter activity"/>
    <property type="evidence" value="ECO:0007669"/>
    <property type="project" value="InterPro"/>
</dbReference>
<sequence length="93" mass="10598">MAPVKLQGMLNISFQLMITIGILAANLINYGTSKMKSGKGWRISLRLAGSRMDQKEHVRPTGFNGKSKSKDAPLSSLKVLLRTHKKRKWWWKM</sequence>
<dbReference type="Gene3D" id="1.20.1250.20">
    <property type="entry name" value="MFS general substrate transporter like domains"/>
    <property type="match status" value="1"/>
</dbReference>
<accession>A0AAV9DU63</accession>
<comment type="subcellular location">
    <subcellularLocation>
        <location evidence="1">Membrane</location>
    </subcellularLocation>
</comment>
<keyword evidence="3" id="KW-0813">Transport</keyword>
<proteinExistence type="inferred from homology"/>
<keyword evidence="10" id="KW-1185">Reference proteome</keyword>
<keyword evidence="4 8" id="KW-0812">Transmembrane</keyword>
<evidence type="ECO:0000256" key="2">
    <source>
        <dbReference type="ARBA" id="ARBA00010992"/>
    </source>
</evidence>
<dbReference type="InterPro" id="IPR045262">
    <property type="entry name" value="STP/PLT_plant"/>
</dbReference>
<dbReference type="EMBL" id="JAUJYO010000011">
    <property type="protein sequence ID" value="KAK1304655.1"/>
    <property type="molecule type" value="Genomic_DNA"/>
</dbReference>
<dbReference type="Proteomes" id="UP001180020">
    <property type="component" value="Unassembled WGS sequence"/>
</dbReference>
<evidence type="ECO:0000256" key="8">
    <source>
        <dbReference type="SAM" id="Phobius"/>
    </source>
</evidence>
<reference evidence="9" key="2">
    <citation type="submission" date="2023-06" db="EMBL/GenBank/DDBJ databases">
        <authorList>
            <person name="Ma L."/>
            <person name="Liu K.-W."/>
            <person name="Li Z."/>
            <person name="Hsiao Y.-Y."/>
            <person name="Qi Y."/>
            <person name="Fu T."/>
            <person name="Tang G."/>
            <person name="Zhang D."/>
            <person name="Sun W.-H."/>
            <person name="Liu D.-K."/>
            <person name="Li Y."/>
            <person name="Chen G.-Z."/>
            <person name="Liu X.-D."/>
            <person name="Liao X.-Y."/>
            <person name="Jiang Y.-T."/>
            <person name="Yu X."/>
            <person name="Hao Y."/>
            <person name="Huang J."/>
            <person name="Zhao X.-W."/>
            <person name="Ke S."/>
            <person name="Chen Y.-Y."/>
            <person name="Wu W.-L."/>
            <person name="Hsu J.-L."/>
            <person name="Lin Y.-F."/>
            <person name="Huang M.-D."/>
            <person name="Li C.-Y."/>
            <person name="Huang L."/>
            <person name="Wang Z.-W."/>
            <person name="Zhao X."/>
            <person name="Zhong W.-Y."/>
            <person name="Peng D.-H."/>
            <person name="Ahmad S."/>
            <person name="Lan S."/>
            <person name="Zhang J.-S."/>
            <person name="Tsai W.-C."/>
            <person name="Van De Peer Y."/>
            <person name="Liu Z.-J."/>
        </authorList>
    </citation>
    <scope>NUCLEOTIDE SEQUENCE</scope>
    <source>
        <strain evidence="9">CP</strain>
        <tissue evidence="9">Leaves</tissue>
    </source>
</reference>
<evidence type="ECO:0000313" key="9">
    <source>
        <dbReference type="EMBL" id="KAK1304655.1"/>
    </source>
</evidence>
<dbReference type="AlphaFoldDB" id="A0AAV9DU63"/>
<keyword evidence="9" id="KW-0762">Sugar transport</keyword>
<organism evidence="9 10">
    <name type="scientific">Acorus calamus</name>
    <name type="common">Sweet flag</name>
    <dbReference type="NCBI Taxonomy" id="4465"/>
    <lineage>
        <taxon>Eukaryota</taxon>
        <taxon>Viridiplantae</taxon>
        <taxon>Streptophyta</taxon>
        <taxon>Embryophyta</taxon>
        <taxon>Tracheophyta</taxon>
        <taxon>Spermatophyta</taxon>
        <taxon>Magnoliopsida</taxon>
        <taxon>Liliopsida</taxon>
        <taxon>Acoraceae</taxon>
        <taxon>Acorus</taxon>
    </lineage>
</organism>
<evidence type="ECO:0000256" key="5">
    <source>
        <dbReference type="ARBA" id="ARBA00022989"/>
    </source>
</evidence>
<feature type="transmembrane region" description="Helical" evidence="8">
    <location>
        <begin position="12"/>
        <end position="32"/>
    </location>
</feature>